<keyword evidence="2" id="KW-0963">Cytoplasm</keyword>
<dbReference type="InterPro" id="IPR031794">
    <property type="entry name" value="HMMR_C"/>
</dbReference>
<dbReference type="Proteomes" id="UP000236370">
    <property type="component" value="Unassembled WGS sequence"/>
</dbReference>
<evidence type="ECO:0000256" key="4">
    <source>
        <dbReference type="SAM" id="Coils"/>
    </source>
</evidence>
<keyword evidence="4" id="KW-0175">Coiled coil</keyword>
<feature type="coiled-coil region" evidence="4">
    <location>
        <begin position="103"/>
        <end position="188"/>
    </location>
</feature>
<evidence type="ECO:0000256" key="5">
    <source>
        <dbReference type="SAM" id="MobiDB-lite"/>
    </source>
</evidence>
<gene>
    <name evidence="7" type="ORF">CK820_G0005266</name>
</gene>
<dbReference type="GO" id="GO:0005819">
    <property type="term" value="C:spindle"/>
    <property type="evidence" value="ECO:0007669"/>
    <property type="project" value="UniProtKB-SubCell"/>
</dbReference>
<accession>A0A2J8PAQ9</accession>
<dbReference type="EMBL" id="NBAG03000218">
    <property type="protein sequence ID" value="PNI81074.1"/>
    <property type="molecule type" value="Genomic_DNA"/>
</dbReference>
<keyword evidence="3" id="KW-0206">Cytoskeleton</keyword>
<feature type="non-terminal residue" evidence="7">
    <location>
        <position position="1"/>
    </location>
</feature>
<name>A0A2J8PAQ9_PANTR</name>
<feature type="region of interest" description="Disordered" evidence="5">
    <location>
        <begin position="33"/>
        <end position="54"/>
    </location>
</feature>
<reference evidence="7 8" key="1">
    <citation type="submission" date="2017-12" db="EMBL/GenBank/DDBJ databases">
        <title>High-resolution comparative analysis of great ape genomes.</title>
        <authorList>
            <person name="Pollen A."/>
            <person name="Hastie A."/>
            <person name="Hormozdiari F."/>
            <person name="Dougherty M."/>
            <person name="Liu R."/>
            <person name="Chaisson M."/>
            <person name="Hoppe E."/>
            <person name="Hill C."/>
            <person name="Pang A."/>
            <person name="Hillier L."/>
            <person name="Baker C."/>
            <person name="Armstrong J."/>
            <person name="Shendure J."/>
            <person name="Paten B."/>
            <person name="Wilson R."/>
            <person name="Chao H."/>
            <person name="Schneider V."/>
            <person name="Ventura M."/>
            <person name="Kronenberg Z."/>
            <person name="Murali S."/>
            <person name="Gordon D."/>
            <person name="Cantsilieris S."/>
            <person name="Munson K."/>
            <person name="Nelson B."/>
            <person name="Raja A."/>
            <person name="Underwood J."/>
            <person name="Diekhans M."/>
            <person name="Fiddes I."/>
            <person name="Haussler D."/>
            <person name="Eichler E."/>
        </authorList>
    </citation>
    <scope>NUCLEOTIDE SEQUENCE [LARGE SCALE GENOMIC DNA]</scope>
    <source>
        <strain evidence="7">Yerkes chimp pedigree #C0471</strain>
    </source>
</reference>
<evidence type="ECO:0000256" key="3">
    <source>
        <dbReference type="ARBA" id="ARBA00023212"/>
    </source>
</evidence>
<feature type="domain" description="Hyaluronan-mediated motility receptor C-terminal" evidence="6">
    <location>
        <begin position="84"/>
        <end position="188"/>
    </location>
</feature>
<organism evidence="7 8">
    <name type="scientific">Pan troglodytes</name>
    <name type="common">Chimpanzee</name>
    <dbReference type="NCBI Taxonomy" id="9598"/>
    <lineage>
        <taxon>Eukaryota</taxon>
        <taxon>Metazoa</taxon>
        <taxon>Chordata</taxon>
        <taxon>Craniata</taxon>
        <taxon>Vertebrata</taxon>
        <taxon>Euteleostomi</taxon>
        <taxon>Mammalia</taxon>
        <taxon>Eutheria</taxon>
        <taxon>Euarchontoglires</taxon>
        <taxon>Primates</taxon>
        <taxon>Haplorrhini</taxon>
        <taxon>Catarrhini</taxon>
        <taxon>Hominidae</taxon>
        <taxon>Pan</taxon>
    </lineage>
</organism>
<evidence type="ECO:0000313" key="7">
    <source>
        <dbReference type="EMBL" id="PNI81074.1"/>
    </source>
</evidence>
<evidence type="ECO:0000256" key="1">
    <source>
        <dbReference type="ARBA" id="ARBA00004186"/>
    </source>
</evidence>
<dbReference type="Pfam" id="PF15908">
    <property type="entry name" value="HMMR_C"/>
    <property type="match status" value="1"/>
</dbReference>
<evidence type="ECO:0000313" key="8">
    <source>
        <dbReference type="Proteomes" id="UP000236370"/>
    </source>
</evidence>
<comment type="caution">
    <text evidence="7">The sequence shown here is derived from an EMBL/GenBank/DDBJ whole genome shotgun (WGS) entry which is preliminary data.</text>
</comment>
<dbReference type="AlphaFoldDB" id="A0A2J8PAQ9"/>
<proteinExistence type="predicted"/>
<comment type="subcellular location">
    <subcellularLocation>
        <location evidence="1">Cytoplasm</location>
        <location evidence="1">Cytoskeleton</location>
        <location evidence="1">Spindle</location>
    </subcellularLocation>
</comment>
<protein>
    <submittedName>
        <fullName evidence="7">KIF15 isoform 1</fullName>
    </submittedName>
</protein>
<evidence type="ECO:0000256" key="2">
    <source>
        <dbReference type="ARBA" id="ARBA00022490"/>
    </source>
</evidence>
<evidence type="ECO:0000259" key="6">
    <source>
        <dbReference type="Pfam" id="PF15908"/>
    </source>
</evidence>
<sequence length="193" mass="23297">EQLCEMENLRLESQQLIEKNWLLQDQLDDIKRQKENSDQNHPDNQQLKNEQEESIKERLAKSKIVEEMLKMKADLEEVQSALYNKEMECLRMTDEVERTRTLESKAFQEKEQLRSKLEEMYEERERTSQEMEMLRKQVECLAEENGKLVGHQNLHQKIQYVVRLKKENVRLAEETEKLRAENVFLKEKKRSES</sequence>